<name>A0ABY7G2P6_MYAAR</name>
<evidence type="ECO:0000313" key="5">
    <source>
        <dbReference type="Proteomes" id="UP001164746"/>
    </source>
</evidence>
<keyword evidence="3" id="KW-1133">Transmembrane helix</keyword>
<evidence type="ECO:0000256" key="3">
    <source>
        <dbReference type="SAM" id="Phobius"/>
    </source>
</evidence>
<evidence type="ECO:0000256" key="1">
    <source>
        <dbReference type="ARBA" id="ARBA00005773"/>
    </source>
</evidence>
<feature type="transmembrane region" description="Helical" evidence="3">
    <location>
        <begin position="123"/>
        <end position="142"/>
    </location>
</feature>
<keyword evidence="3" id="KW-0812">Transmembrane</keyword>
<feature type="transmembrane region" description="Helical" evidence="3">
    <location>
        <begin position="316"/>
        <end position="345"/>
    </location>
</feature>
<feature type="transmembrane region" description="Helical" evidence="3">
    <location>
        <begin position="374"/>
        <end position="395"/>
    </location>
</feature>
<dbReference type="InterPro" id="IPR036259">
    <property type="entry name" value="MFS_trans_sf"/>
</dbReference>
<keyword evidence="3" id="KW-0472">Membrane</keyword>
<feature type="transmembrane region" description="Helical" evidence="3">
    <location>
        <begin position="148"/>
        <end position="168"/>
    </location>
</feature>
<gene>
    <name evidence="4" type="ORF">MAR_014417</name>
</gene>
<feature type="transmembrane region" description="Helical" evidence="3">
    <location>
        <begin position="61"/>
        <end position="79"/>
    </location>
</feature>
<reference evidence="4" key="1">
    <citation type="submission" date="2022-11" db="EMBL/GenBank/DDBJ databases">
        <title>Centuries of genome instability and evolution in soft-shell clam transmissible cancer (bioRxiv).</title>
        <authorList>
            <person name="Hart S.F.M."/>
            <person name="Yonemitsu M.A."/>
            <person name="Giersch R.M."/>
            <person name="Beal B.F."/>
            <person name="Arriagada G."/>
            <person name="Davis B.W."/>
            <person name="Ostrander E.A."/>
            <person name="Goff S.P."/>
            <person name="Metzger M.J."/>
        </authorList>
    </citation>
    <scope>NUCLEOTIDE SEQUENCE</scope>
    <source>
        <strain evidence="4">MELC-2E11</strain>
        <tissue evidence="4">Siphon/mantle</tissue>
    </source>
</reference>
<evidence type="ECO:0000313" key="4">
    <source>
        <dbReference type="EMBL" id="WAR28713.1"/>
    </source>
</evidence>
<dbReference type="NCBIfam" id="TIGR00806">
    <property type="entry name" value="rfc"/>
    <property type="match status" value="1"/>
</dbReference>
<dbReference type="InterPro" id="IPR002666">
    <property type="entry name" value="Folate_carrier"/>
</dbReference>
<proteinExistence type="inferred from homology"/>
<dbReference type="PIRSF" id="PIRSF028739">
    <property type="entry name" value="Folate_carrier"/>
    <property type="match status" value="1"/>
</dbReference>
<feature type="transmembrane region" description="Helical" evidence="3">
    <location>
        <begin position="281"/>
        <end position="304"/>
    </location>
</feature>
<feature type="transmembrane region" description="Helical" evidence="3">
    <location>
        <begin position="91"/>
        <end position="111"/>
    </location>
</feature>
<evidence type="ECO:0000256" key="2">
    <source>
        <dbReference type="SAM" id="MobiDB-lite"/>
    </source>
</evidence>
<dbReference type="SUPFAM" id="SSF103473">
    <property type="entry name" value="MFS general substrate transporter"/>
    <property type="match status" value="1"/>
</dbReference>
<feature type="non-terminal residue" evidence="4">
    <location>
        <position position="1"/>
    </location>
</feature>
<dbReference type="Pfam" id="PF01770">
    <property type="entry name" value="Folate_carrier"/>
    <property type="match status" value="1"/>
</dbReference>
<protein>
    <submittedName>
        <fullName evidence="4">S19A3-like protein</fullName>
    </submittedName>
</protein>
<dbReference type="PANTHER" id="PTHR10686:SF18">
    <property type="entry name" value="IP11787P-RELATED"/>
    <property type="match status" value="1"/>
</dbReference>
<dbReference type="Gene3D" id="1.20.1250.20">
    <property type="entry name" value="MFS general substrate transporter like domains"/>
    <property type="match status" value="1"/>
</dbReference>
<organism evidence="4 5">
    <name type="scientific">Mya arenaria</name>
    <name type="common">Soft-shell clam</name>
    <dbReference type="NCBI Taxonomy" id="6604"/>
    <lineage>
        <taxon>Eukaryota</taxon>
        <taxon>Metazoa</taxon>
        <taxon>Spiralia</taxon>
        <taxon>Lophotrochozoa</taxon>
        <taxon>Mollusca</taxon>
        <taxon>Bivalvia</taxon>
        <taxon>Autobranchia</taxon>
        <taxon>Heteroconchia</taxon>
        <taxon>Euheterodonta</taxon>
        <taxon>Imparidentia</taxon>
        <taxon>Neoheterodontei</taxon>
        <taxon>Myida</taxon>
        <taxon>Myoidea</taxon>
        <taxon>Myidae</taxon>
        <taxon>Mya</taxon>
    </lineage>
</organism>
<dbReference type="EMBL" id="CP111026">
    <property type="protein sequence ID" value="WAR28713.1"/>
    <property type="molecule type" value="Genomic_DNA"/>
</dbReference>
<dbReference type="Proteomes" id="UP001164746">
    <property type="component" value="Chromosome 15"/>
</dbReference>
<feature type="region of interest" description="Disordered" evidence="2">
    <location>
        <begin position="184"/>
        <end position="209"/>
    </location>
</feature>
<keyword evidence="5" id="KW-1185">Reference proteome</keyword>
<sequence length="407" mass="45938">MLPWKLLTALVCAFGFFKDLRPSEAYLTVDNEIYPWWTYSYLLWMVPVFLLTDYFRYKPTLVGVGIAYIVTWALLLWAQGVPAMKAMQMTFGLGTACEISYFSYIFAVVPGDYFQKVSSFTRAASLAGKFIAYLWGQLLTYYNVLNYFQLNIFSFVSVCIAFLISLLLPRSEYSELFNPKRFVDEEEEKTNNPQAPSTDQTKDDSGDIEPCSGLNVTEKTISLLKFLFLEAKSAYSNKTVQIWSIWWALAACGNFQVANYVQNLWDILSPYHNYNPRKHHIYNGAVEAAGTLLSSCAVLAVGFLPVNWSVPGRCELVTTVICGLNAIFLLIMSQTSSIWVCYVLYDLFRSTYQIVLVIAAAQIASALTRKRYGFVFGCNTFVALLVESILTAIVVDKAGLDVKVRTQ</sequence>
<dbReference type="PANTHER" id="PTHR10686">
    <property type="entry name" value="FOLATE TRANSPORTER"/>
    <property type="match status" value="1"/>
</dbReference>
<comment type="similarity">
    <text evidence="1">Belongs to the reduced folate carrier (RFC) transporter (TC 2.A.48) family.</text>
</comment>
<accession>A0ABY7G2P6</accession>
<feature type="transmembrane region" description="Helical" evidence="3">
    <location>
        <begin position="35"/>
        <end position="54"/>
    </location>
</feature>